<reference evidence="1 2" key="1">
    <citation type="submission" date="2019-10" db="EMBL/GenBank/DDBJ databases">
        <title>Description of Paenibacillus terricola sp. nov.</title>
        <authorList>
            <person name="Carlier A."/>
            <person name="Qi S."/>
        </authorList>
    </citation>
    <scope>NUCLEOTIDE SEQUENCE [LARGE SCALE GENOMIC DNA]</scope>
    <source>
        <strain evidence="1 2">LMG 31459</strain>
    </source>
</reference>
<proteinExistence type="predicted"/>
<gene>
    <name evidence="1" type="ORF">GC101_12700</name>
</gene>
<accession>A0ABX1YIP1</accession>
<name>A0ABX1YIP1_9BACL</name>
<dbReference type="InterPro" id="IPR026838">
    <property type="entry name" value="YheC/D"/>
</dbReference>
<dbReference type="Proteomes" id="UP000596857">
    <property type="component" value="Unassembled WGS sequence"/>
</dbReference>
<protein>
    <submittedName>
        <fullName evidence="1">Uncharacterized protein</fullName>
    </submittedName>
</protein>
<evidence type="ECO:0000313" key="1">
    <source>
        <dbReference type="EMBL" id="NOU79733.1"/>
    </source>
</evidence>
<evidence type="ECO:0000313" key="2">
    <source>
        <dbReference type="Proteomes" id="UP000596857"/>
    </source>
</evidence>
<dbReference type="Pfam" id="PF14398">
    <property type="entry name" value="ATPgrasp_YheCD"/>
    <property type="match status" value="1"/>
</dbReference>
<keyword evidence="2" id="KW-1185">Reference proteome</keyword>
<comment type="caution">
    <text evidence="1">The sequence shown here is derived from an EMBL/GenBank/DDBJ whole genome shotgun (WGS) entry which is preliminary data.</text>
</comment>
<dbReference type="EMBL" id="WHOB01000030">
    <property type="protein sequence ID" value="NOU79733.1"/>
    <property type="molecule type" value="Genomic_DNA"/>
</dbReference>
<dbReference type="RefSeq" id="WP_171717570.1">
    <property type="nucleotide sequence ID" value="NZ_WHOB01000030.1"/>
</dbReference>
<dbReference type="SUPFAM" id="SSF56059">
    <property type="entry name" value="Glutathione synthetase ATP-binding domain-like"/>
    <property type="match status" value="1"/>
</dbReference>
<sequence length="110" mass="12735">MLIGWEHEGKALAFIEEHEQVMMKPDNRTLGNQILYVQRKDDLYEVYDQTYLHRLNTVEFSGLLESFEAHRFVIQKYTASLTQEGIPFHVRVHLMKDGAGQWAIAGIGTL</sequence>
<organism evidence="1 2">
    <name type="scientific">Paenibacillus phytohabitans</name>
    <dbReference type="NCBI Taxonomy" id="2654978"/>
    <lineage>
        <taxon>Bacteria</taxon>
        <taxon>Bacillati</taxon>
        <taxon>Bacillota</taxon>
        <taxon>Bacilli</taxon>
        <taxon>Bacillales</taxon>
        <taxon>Paenibacillaceae</taxon>
        <taxon>Paenibacillus</taxon>
    </lineage>
</organism>